<proteinExistence type="predicted"/>
<keyword evidence="1" id="KW-0175">Coiled coil</keyword>
<protein>
    <submittedName>
        <fullName evidence="2">Uncharacterized protein</fullName>
    </submittedName>
</protein>
<evidence type="ECO:0000313" key="3">
    <source>
        <dbReference type="Proteomes" id="UP000014073"/>
    </source>
</evidence>
<dbReference type="Proteomes" id="UP000014073">
    <property type="component" value="Unassembled WGS sequence"/>
</dbReference>
<dbReference type="STRING" id="547042.BACCOPRO_02749"/>
<dbReference type="EMBL" id="ACBW01000177">
    <property type="protein sequence ID" value="EEF77232.1"/>
    <property type="molecule type" value="Genomic_DNA"/>
</dbReference>
<feature type="coiled-coil region" evidence="1">
    <location>
        <begin position="47"/>
        <end position="88"/>
    </location>
</feature>
<sequence length="121" mass="14347">MKILAKKFLCFSPIHYICVEFGVQMTEEDKKQLNTFEGKLRHFMFLYDELKKENASLRQLLSEKEAEIQRMESCIKEAEAQYTNLKMARIISINDNELRDTKQRLARLVREVDKCIALLNE</sequence>
<comment type="caution">
    <text evidence="2">The sequence shown here is derived from an EMBL/GenBank/DDBJ whole genome shotgun (WGS) entry which is preliminary data.</text>
</comment>
<gene>
    <name evidence="2" type="ORF">BACCOPRO_02749</name>
</gene>
<name>S0FBM6_9BACT</name>
<organism evidence="2 3">
    <name type="scientific">Phocaeicola coprophilus DSM 18228 = JCM 13818</name>
    <dbReference type="NCBI Taxonomy" id="547042"/>
    <lineage>
        <taxon>Bacteria</taxon>
        <taxon>Pseudomonadati</taxon>
        <taxon>Bacteroidota</taxon>
        <taxon>Bacteroidia</taxon>
        <taxon>Bacteroidales</taxon>
        <taxon>Bacteroidaceae</taxon>
        <taxon>Phocaeicola</taxon>
    </lineage>
</organism>
<evidence type="ECO:0000256" key="1">
    <source>
        <dbReference type="SAM" id="Coils"/>
    </source>
</evidence>
<evidence type="ECO:0000313" key="2">
    <source>
        <dbReference type="EMBL" id="EEF77232.1"/>
    </source>
</evidence>
<keyword evidence="3" id="KW-1185">Reference proteome</keyword>
<dbReference type="HOGENOM" id="CLU_146561_0_0_10"/>
<reference evidence="2 3" key="1">
    <citation type="submission" date="2008-12" db="EMBL/GenBank/DDBJ databases">
        <authorList>
            <person name="Fulton L."/>
            <person name="Clifton S."/>
            <person name="Fulton B."/>
            <person name="Xu J."/>
            <person name="Minx P."/>
            <person name="Pepin K.H."/>
            <person name="Johnson M."/>
            <person name="Bhonagiri V."/>
            <person name="Nash W.E."/>
            <person name="Mardis E.R."/>
            <person name="Wilson R.K."/>
        </authorList>
    </citation>
    <scope>NUCLEOTIDE SEQUENCE [LARGE SCALE GENOMIC DNA]</scope>
    <source>
        <strain evidence="2 3">DSM 18228</strain>
    </source>
</reference>
<dbReference type="eggNOG" id="ENOG5033ANW">
    <property type="taxonomic scope" value="Bacteria"/>
</dbReference>
<dbReference type="AlphaFoldDB" id="S0FBM6"/>
<accession>S0FBM6</accession>